<feature type="signal peptide" evidence="1">
    <location>
        <begin position="1"/>
        <end position="17"/>
    </location>
</feature>
<organism evidence="3 4">
    <name type="scientific">Pleionea mediterranea</name>
    <dbReference type="NCBI Taxonomy" id="523701"/>
    <lineage>
        <taxon>Bacteria</taxon>
        <taxon>Pseudomonadati</taxon>
        <taxon>Pseudomonadota</taxon>
        <taxon>Gammaproteobacteria</taxon>
        <taxon>Oceanospirillales</taxon>
        <taxon>Pleioneaceae</taxon>
        <taxon>Pleionea</taxon>
    </lineage>
</organism>
<dbReference type="InterPro" id="IPR025164">
    <property type="entry name" value="Toastrack_DUF4097"/>
</dbReference>
<evidence type="ECO:0000313" key="4">
    <source>
        <dbReference type="Proteomes" id="UP000245790"/>
    </source>
</evidence>
<gene>
    <name evidence="3" type="ORF">C8D97_110177</name>
</gene>
<dbReference type="Pfam" id="PF13349">
    <property type="entry name" value="DUF4097"/>
    <property type="match status" value="1"/>
</dbReference>
<evidence type="ECO:0000313" key="3">
    <source>
        <dbReference type="EMBL" id="PWK47961.1"/>
    </source>
</evidence>
<evidence type="ECO:0000259" key="2">
    <source>
        <dbReference type="Pfam" id="PF13349"/>
    </source>
</evidence>
<reference evidence="3 4" key="1">
    <citation type="submission" date="2018-05" db="EMBL/GenBank/DDBJ databases">
        <title>Genomic Encyclopedia of Type Strains, Phase IV (KMG-IV): sequencing the most valuable type-strain genomes for metagenomic binning, comparative biology and taxonomic classification.</title>
        <authorList>
            <person name="Goeker M."/>
        </authorList>
    </citation>
    <scope>NUCLEOTIDE SEQUENCE [LARGE SCALE GENOMIC DNA]</scope>
    <source>
        <strain evidence="3 4">DSM 25350</strain>
    </source>
</reference>
<proteinExistence type="predicted"/>
<keyword evidence="1" id="KW-0732">Signal</keyword>
<feature type="chain" id="PRO_5016347931" evidence="1">
    <location>
        <begin position="18"/>
        <end position="290"/>
    </location>
</feature>
<keyword evidence="4" id="KW-1185">Reference proteome</keyword>
<evidence type="ECO:0000256" key="1">
    <source>
        <dbReference type="SAM" id="SignalP"/>
    </source>
</evidence>
<dbReference type="AlphaFoldDB" id="A0A316FG98"/>
<comment type="caution">
    <text evidence="3">The sequence shown here is derived from an EMBL/GenBank/DDBJ whole genome shotgun (WGS) entry which is preliminary data.</text>
</comment>
<dbReference type="Proteomes" id="UP000245790">
    <property type="component" value="Unassembled WGS sequence"/>
</dbReference>
<protein>
    <submittedName>
        <fullName evidence="3">DUF4097 and DUF4098 domain-containing protein YvlB</fullName>
    </submittedName>
</protein>
<accession>A0A316FG98</accession>
<sequence length="290" mass="30022">MKFWWLIAAFSCQLVFAASSDIQQSLDATDATKLVVENSRGNLTLTGSNGEQVLVSGKVDSAADSLVFEQQGDAIVLKVIMPENKSFRGKSSSDLSITLPKRLALEVKTVSASVEVSGLSKAVNIETVSGSVKGQNLLGGAKINSVSGELKLLQTNGTLALSSVSGDIEVQSDATSVSISAISGDVQAKLSSIEQLKVTSVSGGITINGKVSEKPFVKLSSVTGEIALSLENPLNATLDMQTGPGGDIINKLSDDTADASFISEKSLQLELGTSAGRVKMTTVSGALIIQ</sequence>
<feature type="domain" description="DUF4097" evidence="2">
    <location>
        <begin position="32"/>
        <end position="230"/>
    </location>
</feature>
<dbReference type="OrthoDB" id="6194490at2"/>
<dbReference type="EMBL" id="QGGU01000010">
    <property type="protein sequence ID" value="PWK47961.1"/>
    <property type="molecule type" value="Genomic_DNA"/>
</dbReference>
<name>A0A316FG98_9GAMM</name>
<dbReference type="RefSeq" id="WP_109764491.1">
    <property type="nucleotide sequence ID" value="NZ_QGGU01000010.1"/>
</dbReference>